<dbReference type="InterPro" id="IPR001789">
    <property type="entry name" value="Sig_transdc_resp-reg_receiver"/>
</dbReference>
<dbReference type="InterPro" id="IPR029787">
    <property type="entry name" value="Nucleotide_cyclase"/>
</dbReference>
<dbReference type="PANTHER" id="PTHR45138">
    <property type="entry name" value="REGULATORY COMPONENTS OF SENSORY TRANSDUCTION SYSTEM"/>
    <property type="match status" value="1"/>
</dbReference>
<sequence>MTADTTWATPARILIVDDEPLNIQVLAEALGDDYDVRFTTRADEVTTLACRLPLDLILLDLVMPGRHGLEVLAELRAEAVCRDVPVIIVTAMNELDNEEAGLNAGAVDYITKPISPAIVRARVRTHVELKRQRDQLAQLAEIDGLTGIANRRRFDRELQLRWHAAQRHGDTLCLMLGDVDHFKQYNDHFGHGPGDQCLKHVAAALAQGAARTDDLVARYGGEEFAVISRAEDSAAQAQRMLSAIAELQLPHPLSSAGPYVSLSLGVLDVRPRPELSIDAALAAVDTLLYQAKRQGRRQAMLRHYDHDAITPLRAGG</sequence>
<dbReference type="InterPro" id="IPR000160">
    <property type="entry name" value="GGDEF_dom"/>
</dbReference>
<proteinExistence type="predicted"/>
<dbReference type="SMART" id="SM00267">
    <property type="entry name" value="GGDEF"/>
    <property type="match status" value="1"/>
</dbReference>
<comment type="cofactor">
    <cofactor evidence="1">
        <name>Mg(2+)</name>
        <dbReference type="ChEBI" id="CHEBI:18420"/>
    </cofactor>
</comment>
<feature type="domain" description="GGDEF" evidence="6">
    <location>
        <begin position="170"/>
        <end position="304"/>
    </location>
</feature>
<keyword evidence="8" id="KW-1185">Reference proteome</keyword>
<accession>A0AAW3ZJE5</accession>
<comment type="catalytic activity">
    <reaction evidence="3">
        <text>2 GTP = 3',3'-c-di-GMP + 2 diphosphate</text>
        <dbReference type="Rhea" id="RHEA:24898"/>
        <dbReference type="ChEBI" id="CHEBI:33019"/>
        <dbReference type="ChEBI" id="CHEBI:37565"/>
        <dbReference type="ChEBI" id="CHEBI:58805"/>
        <dbReference type="EC" id="2.7.7.65"/>
    </reaction>
</comment>
<dbReference type="SUPFAM" id="SSF52172">
    <property type="entry name" value="CheY-like"/>
    <property type="match status" value="1"/>
</dbReference>
<evidence type="ECO:0000313" key="8">
    <source>
        <dbReference type="Proteomes" id="UP000613768"/>
    </source>
</evidence>
<dbReference type="FunFam" id="3.30.70.270:FF:000001">
    <property type="entry name" value="Diguanylate cyclase domain protein"/>
    <property type="match status" value="1"/>
</dbReference>
<gene>
    <name evidence="7" type="ORF">IFO71_03675</name>
</gene>
<dbReference type="Pfam" id="PF00990">
    <property type="entry name" value="GGDEF"/>
    <property type="match status" value="1"/>
</dbReference>
<name>A0AAW3ZJE5_9GAMM</name>
<dbReference type="NCBIfam" id="TIGR00254">
    <property type="entry name" value="GGDEF"/>
    <property type="match status" value="1"/>
</dbReference>
<feature type="domain" description="Response regulatory" evidence="5">
    <location>
        <begin position="12"/>
        <end position="127"/>
    </location>
</feature>
<protein>
    <recommendedName>
        <fullName evidence="2">diguanylate cyclase</fullName>
        <ecNumber evidence="2">2.7.7.65</ecNumber>
    </recommendedName>
</protein>
<dbReference type="Gene3D" id="3.40.50.2300">
    <property type="match status" value="1"/>
</dbReference>
<dbReference type="InterPro" id="IPR043128">
    <property type="entry name" value="Rev_trsase/Diguanyl_cyclase"/>
</dbReference>
<keyword evidence="4" id="KW-0597">Phosphoprotein</keyword>
<dbReference type="Pfam" id="PF00072">
    <property type="entry name" value="Response_reg"/>
    <property type="match status" value="1"/>
</dbReference>
<dbReference type="RefSeq" id="WP_192028186.1">
    <property type="nucleotide sequence ID" value="NZ_JACYTR010000005.1"/>
</dbReference>
<comment type="caution">
    <text evidence="7">The sequence shown here is derived from an EMBL/GenBank/DDBJ whole genome shotgun (WGS) entry which is preliminary data.</text>
</comment>
<dbReference type="SMART" id="SM00448">
    <property type="entry name" value="REC"/>
    <property type="match status" value="1"/>
</dbReference>
<evidence type="ECO:0000259" key="6">
    <source>
        <dbReference type="PROSITE" id="PS50887"/>
    </source>
</evidence>
<evidence type="ECO:0000256" key="2">
    <source>
        <dbReference type="ARBA" id="ARBA00012528"/>
    </source>
</evidence>
<evidence type="ECO:0000256" key="4">
    <source>
        <dbReference type="PROSITE-ProRule" id="PRU00169"/>
    </source>
</evidence>
<dbReference type="Gene3D" id="3.30.70.270">
    <property type="match status" value="1"/>
</dbReference>
<reference evidence="7 8" key="1">
    <citation type="submission" date="2020-09" db="EMBL/GenBank/DDBJ databases">
        <title>Pseudoxanthomonas sp. CAU 1598 isolated from sand of Yaerae Beach.</title>
        <authorList>
            <person name="Kim W."/>
        </authorList>
    </citation>
    <scope>NUCLEOTIDE SEQUENCE [LARGE SCALE GENOMIC DNA]</scope>
    <source>
        <strain evidence="7 8">CAU 1598</strain>
    </source>
</reference>
<dbReference type="GO" id="GO:0005886">
    <property type="term" value="C:plasma membrane"/>
    <property type="evidence" value="ECO:0007669"/>
    <property type="project" value="TreeGrafter"/>
</dbReference>
<evidence type="ECO:0000259" key="5">
    <source>
        <dbReference type="PROSITE" id="PS50110"/>
    </source>
</evidence>
<dbReference type="GO" id="GO:0052621">
    <property type="term" value="F:diguanylate cyclase activity"/>
    <property type="evidence" value="ECO:0007669"/>
    <property type="project" value="UniProtKB-EC"/>
</dbReference>
<dbReference type="EC" id="2.7.7.65" evidence="2"/>
<dbReference type="Proteomes" id="UP000613768">
    <property type="component" value="Unassembled WGS sequence"/>
</dbReference>
<dbReference type="PROSITE" id="PS50887">
    <property type="entry name" value="GGDEF"/>
    <property type="match status" value="1"/>
</dbReference>
<dbReference type="AlphaFoldDB" id="A0AAW3ZJE5"/>
<evidence type="ECO:0000313" key="7">
    <source>
        <dbReference type="EMBL" id="MBD8524834.1"/>
    </source>
</evidence>
<evidence type="ECO:0000256" key="1">
    <source>
        <dbReference type="ARBA" id="ARBA00001946"/>
    </source>
</evidence>
<dbReference type="PANTHER" id="PTHR45138:SF9">
    <property type="entry name" value="DIGUANYLATE CYCLASE DGCM-RELATED"/>
    <property type="match status" value="1"/>
</dbReference>
<organism evidence="7 8">
    <name type="scientific">Pseudomarimonas arenosa</name>
    <dbReference type="NCBI Taxonomy" id="2774145"/>
    <lineage>
        <taxon>Bacteria</taxon>
        <taxon>Pseudomonadati</taxon>
        <taxon>Pseudomonadota</taxon>
        <taxon>Gammaproteobacteria</taxon>
        <taxon>Lysobacterales</taxon>
        <taxon>Lysobacteraceae</taxon>
        <taxon>Pseudomarimonas</taxon>
    </lineage>
</organism>
<dbReference type="InterPro" id="IPR050469">
    <property type="entry name" value="Diguanylate_Cyclase"/>
</dbReference>
<dbReference type="CDD" id="cd01949">
    <property type="entry name" value="GGDEF"/>
    <property type="match status" value="1"/>
</dbReference>
<dbReference type="InterPro" id="IPR011006">
    <property type="entry name" value="CheY-like_superfamily"/>
</dbReference>
<dbReference type="GO" id="GO:0043709">
    <property type="term" value="P:cell adhesion involved in single-species biofilm formation"/>
    <property type="evidence" value="ECO:0007669"/>
    <property type="project" value="TreeGrafter"/>
</dbReference>
<dbReference type="GO" id="GO:1902201">
    <property type="term" value="P:negative regulation of bacterial-type flagellum-dependent cell motility"/>
    <property type="evidence" value="ECO:0007669"/>
    <property type="project" value="TreeGrafter"/>
</dbReference>
<dbReference type="PROSITE" id="PS50110">
    <property type="entry name" value="RESPONSE_REGULATORY"/>
    <property type="match status" value="1"/>
</dbReference>
<dbReference type="EMBL" id="JACYTR010000005">
    <property type="protein sequence ID" value="MBD8524834.1"/>
    <property type="molecule type" value="Genomic_DNA"/>
</dbReference>
<dbReference type="SUPFAM" id="SSF55073">
    <property type="entry name" value="Nucleotide cyclase"/>
    <property type="match status" value="1"/>
</dbReference>
<dbReference type="GO" id="GO:0000160">
    <property type="term" value="P:phosphorelay signal transduction system"/>
    <property type="evidence" value="ECO:0007669"/>
    <property type="project" value="InterPro"/>
</dbReference>
<evidence type="ECO:0000256" key="3">
    <source>
        <dbReference type="ARBA" id="ARBA00034247"/>
    </source>
</evidence>
<feature type="modified residue" description="4-aspartylphosphate" evidence="4">
    <location>
        <position position="60"/>
    </location>
</feature>